<dbReference type="Proteomes" id="UP001470288">
    <property type="component" value="Unassembled WGS sequence"/>
</dbReference>
<keyword evidence="2" id="KW-1003">Cell membrane</keyword>
<dbReference type="Gene3D" id="1.10.1760.20">
    <property type="match status" value="1"/>
</dbReference>
<protein>
    <recommendedName>
        <fullName evidence="2">Biotin transporter</fullName>
    </recommendedName>
</protein>
<feature type="transmembrane region" description="Helical" evidence="3">
    <location>
        <begin position="115"/>
        <end position="137"/>
    </location>
</feature>
<dbReference type="InterPro" id="IPR003784">
    <property type="entry name" value="BioY"/>
</dbReference>
<evidence type="ECO:0000256" key="2">
    <source>
        <dbReference type="PIRNR" id="PIRNR016661"/>
    </source>
</evidence>
<proteinExistence type="inferred from homology"/>
<name>A0ABV1HXV2_9FIRM</name>
<dbReference type="PANTHER" id="PTHR34295:SF1">
    <property type="entry name" value="BIOTIN TRANSPORTER BIOY"/>
    <property type="match status" value="1"/>
</dbReference>
<keyword evidence="3" id="KW-0812">Transmembrane</keyword>
<dbReference type="EMBL" id="JBBMFC010000002">
    <property type="protein sequence ID" value="MEQ2577571.1"/>
    <property type="molecule type" value="Genomic_DNA"/>
</dbReference>
<organism evidence="4 5">
    <name type="scientific">Hominiventricola aquisgranensis</name>
    <dbReference type="NCBI Taxonomy" id="3133164"/>
    <lineage>
        <taxon>Bacteria</taxon>
        <taxon>Bacillati</taxon>
        <taxon>Bacillota</taxon>
        <taxon>Clostridia</taxon>
        <taxon>Lachnospirales</taxon>
        <taxon>Lachnospiraceae</taxon>
        <taxon>Hominiventricola</taxon>
    </lineage>
</organism>
<reference evidence="4 5" key="1">
    <citation type="submission" date="2024-03" db="EMBL/GenBank/DDBJ databases">
        <title>Human intestinal bacterial collection.</title>
        <authorList>
            <person name="Pauvert C."/>
            <person name="Hitch T.C.A."/>
            <person name="Clavel T."/>
        </authorList>
    </citation>
    <scope>NUCLEOTIDE SEQUENCE [LARGE SCALE GENOMIC DNA]</scope>
    <source>
        <strain evidence="4 5">CLA-AA-H78B</strain>
    </source>
</reference>
<keyword evidence="2 3" id="KW-0472">Membrane</keyword>
<evidence type="ECO:0000313" key="5">
    <source>
        <dbReference type="Proteomes" id="UP001470288"/>
    </source>
</evidence>
<evidence type="ECO:0000256" key="3">
    <source>
        <dbReference type="SAM" id="Phobius"/>
    </source>
</evidence>
<feature type="transmembrane region" description="Helical" evidence="3">
    <location>
        <begin position="7"/>
        <end position="27"/>
    </location>
</feature>
<feature type="transmembrane region" description="Helical" evidence="3">
    <location>
        <begin position="143"/>
        <end position="170"/>
    </location>
</feature>
<keyword evidence="5" id="KW-1185">Reference proteome</keyword>
<dbReference type="RefSeq" id="WP_349143601.1">
    <property type="nucleotide sequence ID" value="NZ_JBBMFC010000002.1"/>
</dbReference>
<evidence type="ECO:0000313" key="4">
    <source>
        <dbReference type="EMBL" id="MEQ2577571.1"/>
    </source>
</evidence>
<keyword evidence="3" id="KW-1133">Transmembrane helix</keyword>
<keyword evidence="2" id="KW-0813">Transport</keyword>
<dbReference type="PIRSF" id="PIRSF016661">
    <property type="entry name" value="BioY"/>
    <property type="match status" value="1"/>
</dbReference>
<comment type="caution">
    <text evidence="4">The sequence shown here is derived from an EMBL/GenBank/DDBJ whole genome shotgun (WGS) entry which is preliminary data.</text>
</comment>
<comment type="similarity">
    <text evidence="1 2">Belongs to the BioY family.</text>
</comment>
<evidence type="ECO:0000256" key="1">
    <source>
        <dbReference type="ARBA" id="ARBA00010692"/>
    </source>
</evidence>
<sequence length="182" mass="19173">MKEHSFNTATITTIGMFTAVLAVLSILQIPMPSGVPITLQTFAVALCGYVLGRKNGTLCVLLYLLLGFAGVPVFTGMTAGIGKLVGYTGGFLYGFLFLAFFCGLGLHLKNKVASFGLGVVGLLICHVLGAFHYSIIAQITFPAAFLLVSVPYLAKDILSVLGAMLVAVVIRKTLTRGGINLQ</sequence>
<accession>A0ABV1HXV2</accession>
<comment type="subcellular location">
    <subcellularLocation>
        <location evidence="2">Cell membrane</location>
        <topology evidence="2">Multi-pass membrane protein</topology>
    </subcellularLocation>
</comment>
<feature type="transmembrane region" description="Helical" evidence="3">
    <location>
        <begin position="58"/>
        <end position="81"/>
    </location>
</feature>
<gene>
    <name evidence="4" type="ORF">WMO62_01790</name>
</gene>
<feature type="transmembrane region" description="Helical" evidence="3">
    <location>
        <begin position="33"/>
        <end position="51"/>
    </location>
</feature>
<dbReference type="Pfam" id="PF02632">
    <property type="entry name" value="BioY"/>
    <property type="match status" value="1"/>
</dbReference>
<dbReference type="PANTHER" id="PTHR34295">
    <property type="entry name" value="BIOTIN TRANSPORTER BIOY"/>
    <property type="match status" value="1"/>
</dbReference>
<feature type="transmembrane region" description="Helical" evidence="3">
    <location>
        <begin position="87"/>
        <end position="108"/>
    </location>
</feature>